<dbReference type="Proteomes" id="UP000317951">
    <property type="component" value="Unassembled WGS sequence"/>
</dbReference>
<accession>A0A5C5QJ89</accession>
<sequence>MASNQGPGPMPNVLRPANKNYLPGKSRRQPAPASTAPTREFIAPVKTVPEPLPAPVGCVFAKSCNLPNAVIDYCSSTGFVPIDSPKAYGDLVLLGGREVDESGRMPLKKISGIALPVGMGGLALGGTSLGALSGAASGLLVGLVALVWPSSLGDGTLYTEDQLQTLKKARTRMRYNPKKSH</sequence>
<gene>
    <name evidence="2" type="ORF">FIV36_09115</name>
</gene>
<evidence type="ECO:0000256" key="1">
    <source>
        <dbReference type="SAM" id="MobiDB-lite"/>
    </source>
</evidence>
<organism evidence="2 3">
    <name type="scientific">Pseudomonas extremaustralis</name>
    <dbReference type="NCBI Taxonomy" id="359110"/>
    <lineage>
        <taxon>Bacteria</taxon>
        <taxon>Pseudomonadati</taxon>
        <taxon>Pseudomonadota</taxon>
        <taxon>Gammaproteobacteria</taxon>
        <taxon>Pseudomonadales</taxon>
        <taxon>Pseudomonadaceae</taxon>
        <taxon>Pseudomonas</taxon>
    </lineage>
</organism>
<feature type="region of interest" description="Disordered" evidence="1">
    <location>
        <begin position="1"/>
        <end position="38"/>
    </location>
</feature>
<dbReference type="GeneID" id="97011750"/>
<dbReference type="EMBL" id="VFET01000006">
    <property type="protein sequence ID" value="TWS05261.1"/>
    <property type="molecule type" value="Genomic_DNA"/>
</dbReference>
<evidence type="ECO:0000313" key="3">
    <source>
        <dbReference type="Proteomes" id="UP000317951"/>
    </source>
</evidence>
<comment type="caution">
    <text evidence="2">The sequence shown here is derived from an EMBL/GenBank/DDBJ whole genome shotgun (WGS) entry which is preliminary data.</text>
</comment>
<proteinExistence type="predicted"/>
<dbReference type="RefSeq" id="WP_130926129.1">
    <property type="nucleotide sequence ID" value="NZ_LT629689.1"/>
</dbReference>
<dbReference type="AlphaFoldDB" id="A0A5C5QJ89"/>
<dbReference type="OrthoDB" id="2067488at2"/>
<reference evidence="2 3" key="1">
    <citation type="submission" date="2019-06" db="EMBL/GenBank/DDBJ databases">
        <title>Pseudomonas bimorpha sp. nov. isolated from bovine raw milk and skim milk concentrate.</title>
        <authorList>
            <person name="Hofmann K."/>
            <person name="Huptas C."/>
            <person name="Doll E."/>
            <person name="Scherer S."/>
            <person name="Wenning M."/>
        </authorList>
    </citation>
    <scope>NUCLEOTIDE SEQUENCE [LARGE SCALE GENOMIC DNA]</scope>
    <source>
        <strain evidence="2 3">DSM 17835</strain>
    </source>
</reference>
<evidence type="ECO:0000313" key="2">
    <source>
        <dbReference type="EMBL" id="TWS05261.1"/>
    </source>
</evidence>
<protein>
    <submittedName>
        <fullName evidence="2">Uncharacterized protein</fullName>
    </submittedName>
</protein>
<name>A0A5C5QJ89_9PSED</name>